<proteinExistence type="predicted"/>
<accession>A0A6F8YJ23</accession>
<reference evidence="2 3" key="2">
    <citation type="submission" date="2020-03" db="EMBL/GenBank/DDBJ databases">
        <authorList>
            <person name="Ichikawa N."/>
            <person name="Kimura A."/>
            <person name="Kitahashi Y."/>
            <person name="Uohara A."/>
        </authorList>
    </citation>
    <scope>NUCLEOTIDE SEQUENCE [LARGE SCALE GENOMIC DNA]</scope>
    <source>
        <strain evidence="2 3">NBRC 105367</strain>
    </source>
</reference>
<gene>
    <name evidence="2" type="ORF">Psuf_032540</name>
</gene>
<evidence type="ECO:0000313" key="2">
    <source>
        <dbReference type="EMBL" id="BCB85941.1"/>
    </source>
</evidence>
<dbReference type="RefSeq" id="WP_173157773.1">
    <property type="nucleotide sequence ID" value="NZ_AP022871.1"/>
</dbReference>
<name>A0A6F8YJ23_9ACTN</name>
<organism evidence="2 3">
    <name type="scientific">Phytohabitans suffuscus</name>
    <dbReference type="NCBI Taxonomy" id="624315"/>
    <lineage>
        <taxon>Bacteria</taxon>
        <taxon>Bacillati</taxon>
        <taxon>Actinomycetota</taxon>
        <taxon>Actinomycetes</taxon>
        <taxon>Micromonosporales</taxon>
        <taxon>Micromonosporaceae</taxon>
    </lineage>
</organism>
<dbReference type="KEGG" id="psuu:Psuf_032540"/>
<evidence type="ECO:0000256" key="1">
    <source>
        <dbReference type="SAM" id="MobiDB-lite"/>
    </source>
</evidence>
<dbReference type="AlphaFoldDB" id="A0A6F8YJ23"/>
<protein>
    <submittedName>
        <fullName evidence="2">Uncharacterized protein</fullName>
    </submittedName>
</protein>
<feature type="region of interest" description="Disordered" evidence="1">
    <location>
        <begin position="109"/>
        <end position="131"/>
    </location>
</feature>
<reference evidence="2 3" key="1">
    <citation type="submission" date="2020-03" db="EMBL/GenBank/DDBJ databases">
        <title>Whole genome shotgun sequence of Phytohabitans suffuscus NBRC 105367.</title>
        <authorList>
            <person name="Komaki H."/>
            <person name="Tamura T."/>
        </authorList>
    </citation>
    <scope>NUCLEOTIDE SEQUENCE [LARGE SCALE GENOMIC DNA]</scope>
    <source>
        <strain evidence="2 3">NBRC 105367</strain>
    </source>
</reference>
<dbReference type="EMBL" id="AP022871">
    <property type="protein sequence ID" value="BCB85941.1"/>
    <property type="molecule type" value="Genomic_DNA"/>
</dbReference>
<evidence type="ECO:0000313" key="3">
    <source>
        <dbReference type="Proteomes" id="UP000503011"/>
    </source>
</evidence>
<dbReference type="Proteomes" id="UP000503011">
    <property type="component" value="Chromosome"/>
</dbReference>
<keyword evidence="3" id="KW-1185">Reference proteome</keyword>
<sequence length="131" mass="14084">MTGQEFSEVDFDLLADYVGGALDGTPEETVVARRVAEEPAWAEAHAALVEATGSVRASLAAWGSRRSRCRSRWPIGSPRPWSRSRGVPPCPSYQMIKLDLDAPCLGRGGGCPRGPVRRRSPPGSRPWPASG</sequence>